<proteinExistence type="predicted"/>
<keyword evidence="2" id="KW-1185">Reference proteome</keyword>
<reference evidence="1" key="1">
    <citation type="submission" date="2022-06" db="EMBL/GenBank/DDBJ databases">
        <title>Fusarium solani species complex genomes reveal bases of compartmentalisation and animal pathogenesis.</title>
        <authorList>
            <person name="Tsai I.J."/>
        </authorList>
    </citation>
    <scope>NUCLEOTIDE SEQUENCE</scope>
    <source>
        <strain evidence="1">Fu6.1</strain>
    </source>
</reference>
<comment type="caution">
    <text evidence="1">The sequence shown here is derived from an EMBL/GenBank/DDBJ whole genome shotgun (WGS) entry which is preliminary data.</text>
</comment>
<dbReference type="EMBL" id="CM046512">
    <property type="protein sequence ID" value="KAI8655029.1"/>
    <property type="molecule type" value="Genomic_DNA"/>
</dbReference>
<evidence type="ECO:0000313" key="1">
    <source>
        <dbReference type="EMBL" id="KAI8655029.1"/>
    </source>
</evidence>
<gene>
    <name evidence="1" type="ORF">NCS57_01250500</name>
</gene>
<name>A0ACC0QIG1_9HYPO</name>
<evidence type="ECO:0000313" key="2">
    <source>
        <dbReference type="Proteomes" id="UP001065298"/>
    </source>
</evidence>
<sequence>MRRRQPFSFAFPPIYHVRQERPFCSRYICLLLFGIGLNMESRLWPIRRALQGVSPVWKNAPSGLLRRDTAPAVCFDDCDGAYKVALSIGKSDKLCASGGSFMGLYQACRSCIEENSEGSSQDINSYLEPKFAQFVAYCEGGDADASGGIGDGTTACDECITTALEDYRGSTVMIVLGTKTVPTSSLLDKSVFRYVTVKQTVTYHETGQASSTATSGTDRNEPDSPPGPDIATIVGPVAPSVVLLIVLIFLGFRWYKKRERIKDQEAQIEPDEEPKVEKAQLHSDCISRPTYELEGSTPFIPDPIPPDGAEMAANEVAAHEMPTDKKLGERRAEGGEDQVKTEESKGAESKPDERNVGNGGNDTAGASK</sequence>
<accession>A0ACC0QIG1</accession>
<organism evidence="1 2">
    <name type="scientific">Fusarium keratoplasticum</name>
    <dbReference type="NCBI Taxonomy" id="1328300"/>
    <lineage>
        <taxon>Eukaryota</taxon>
        <taxon>Fungi</taxon>
        <taxon>Dikarya</taxon>
        <taxon>Ascomycota</taxon>
        <taxon>Pezizomycotina</taxon>
        <taxon>Sordariomycetes</taxon>
        <taxon>Hypocreomycetidae</taxon>
        <taxon>Hypocreales</taxon>
        <taxon>Nectriaceae</taxon>
        <taxon>Fusarium</taxon>
        <taxon>Fusarium solani species complex</taxon>
    </lineage>
</organism>
<dbReference type="Proteomes" id="UP001065298">
    <property type="component" value="Chromosome 10"/>
</dbReference>
<protein>
    <submittedName>
        <fullName evidence="1">Uncharacterized protein</fullName>
    </submittedName>
</protein>